<sequence length="361" mass="40030">MSPRAEQLKVPEDESIEVTKEEVLYSLEAGQGNSKPEAPLTFFGFLWNKLCCKFVLPILVLIGIIAAVMTALGIQPSKDQIPFADFIFSRDGWEGLDAEDLPRWNNRGSGILKLEMLNALEDHWEPYFTQSIDEWNTGDPDVVELSVTKVPADSGCDFIRGKFAVCAGDYGDTSFHGVNEILVYGDSITASVAKLNEYYLAKATEARKQYTMCHEIGHGFGLPHSDERFYNVNLGNCMDYTDRPWTNTAPDTQTFELLQQIYGASQTPNSNQANAGNVISSASGNSNLRGDQNDNDGSILTSIPDSIRQRAKDAAYNLERKFADGDNDEDWVQLHRDDATAAFQIDLGDGFSLQAHFLLDN</sequence>
<keyword evidence="2" id="KW-0472">Membrane</keyword>
<evidence type="ECO:0000256" key="1">
    <source>
        <dbReference type="SAM" id="MobiDB-lite"/>
    </source>
</evidence>
<feature type="region of interest" description="Disordered" evidence="1">
    <location>
        <begin position="266"/>
        <end position="304"/>
    </location>
</feature>
<keyword evidence="2" id="KW-0812">Transmembrane</keyword>
<evidence type="ECO:0000313" key="3">
    <source>
        <dbReference type="EMBL" id="CAB9500978.1"/>
    </source>
</evidence>
<dbReference type="InterPro" id="IPR024079">
    <property type="entry name" value="MetalloPept_cat_dom_sf"/>
</dbReference>
<protein>
    <submittedName>
        <fullName evidence="3">Uncharacterized protein</fullName>
    </submittedName>
</protein>
<name>A0A9N8H3U6_9STRA</name>
<proteinExistence type="predicted"/>
<dbReference type="OrthoDB" id="40254at2759"/>
<organism evidence="3 4">
    <name type="scientific">Seminavis robusta</name>
    <dbReference type="NCBI Taxonomy" id="568900"/>
    <lineage>
        <taxon>Eukaryota</taxon>
        <taxon>Sar</taxon>
        <taxon>Stramenopiles</taxon>
        <taxon>Ochrophyta</taxon>
        <taxon>Bacillariophyta</taxon>
        <taxon>Bacillariophyceae</taxon>
        <taxon>Bacillariophycidae</taxon>
        <taxon>Naviculales</taxon>
        <taxon>Naviculaceae</taxon>
        <taxon>Seminavis</taxon>
    </lineage>
</organism>
<dbReference type="GO" id="GO:0008237">
    <property type="term" value="F:metallopeptidase activity"/>
    <property type="evidence" value="ECO:0007669"/>
    <property type="project" value="InterPro"/>
</dbReference>
<dbReference type="AlphaFoldDB" id="A0A9N8H3U6"/>
<accession>A0A9N8H3U6</accession>
<keyword evidence="4" id="KW-1185">Reference proteome</keyword>
<dbReference type="EMBL" id="CAICTM010000096">
    <property type="protein sequence ID" value="CAB9500978.1"/>
    <property type="molecule type" value="Genomic_DNA"/>
</dbReference>
<dbReference type="SUPFAM" id="SSF55486">
    <property type="entry name" value="Metalloproteases ('zincins'), catalytic domain"/>
    <property type="match status" value="1"/>
</dbReference>
<keyword evidence="2" id="KW-1133">Transmembrane helix</keyword>
<comment type="caution">
    <text evidence="3">The sequence shown here is derived from an EMBL/GenBank/DDBJ whole genome shotgun (WGS) entry which is preliminary data.</text>
</comment>
<dbReference type="Proteomes" id="UP001153069">
    <property type="component" value="Unassembled WGS sequence"/>
</dbReference>
<gene>
    <name evidence="3" type="ORF">SEMRO_97_G049870.1</name>
</gene>
<evidence type="ECO:0000313" key="4">
    <source>
        <dbReference type="Proteomes" id="UP001153069"/>
    </source>
</evidence>
<dbReference type="Gene3D" id="3.40.390.10">
    <property type="entry name" value="Collagenase (Catalytic Domain)"/>
    <property type="match status" value="1"/>
</dbReference>
<reference evidence="3" key="1">
    <citation type="submission" date="2020-06" db="EMBL/GenBank/DDBJ databases">
        <authorList>
            <consortium name="Plant Systems Biology data submission"/>
        </authorList>
    </citation>
    <scope>NUCLEOTIDE SEQUENCE</scope>
    <source>
        <strain evidence="3">D6</strain>
    </source>
</reference>
<evidence type="ECO:0000256" key="2">
    <source>
        <dbReference type="SAM" id="Phobius"/>
    </source>
</evidence>
<feature type="transmembrane region" description="Helical" evidence="2">
    <location>
        <begin position="54"/>
        <end position="74"/>
    </location>
</feature>